<evidence type="ECO:0000259" key="4">
    <source>
        <dbReference type="PROSITE" id="PS50102"/>
    </source>
</evidence>
<feature type="domain" description="RRM" evidence="4">
    <location>
        <begin position="86"/>
        <end position="194"/>
    </location>
</feature>
<evidence type="ECO:0000313" key="6">
    <source>
        <dbReference type="Proteomes" id="UP001209540"/>
    </source>
</evidence>
<evidence type="ECO:0000256" key="3">
    <source>
        <dbReference type="SAM" id="MobiDB-lite"/>
    </source>
</evidence>
<feature type="compositionally biased region" description="Polar residues" evidence="3">
    <location>
        <begin position="338"/>
        <end position="351"/>
    </location>
</feature>
<feature type="domain" description="RRM" evidence="4">
    <location>
        <begin position="593"/>
        <end position="671"/>
    </location>
</feature>
<feature type="region of interest" description="Disordered" evidence="3">
    <location>
        <begin position="321"/>
        <end position="352"/>
    </location>
</feature>
<dbReference type="InterPro" id="IPR035979">
    <property type="entry name" value="RBD_domain_sf"/>
</dbReference>
<feature type="region of interest" description="Disordered" evidence="3">
    <location>
        <begin position="196"/>
        <end position="218"/>
    </location>
</feature>
<keyword evidence="6" id="KW-1185">Reference proteome</keyword>
<keyword evidence="1 2" id="KW-0694">RNA-binding</keyword>
<sequence length="694" mass="74110">MVSMGALPPPITQTSLHQLPLQPFMPNTTTPTPPTTSTLNNSNTNSTLYNALLTNGSSTPTNNNTSTLLCSTGDYMMNTQTNEDISTIFVVGFPEDMQEREFQNMFIFSPGFEAATLKIPSKDLEDDLPTTTTTTTTTTTSTSNNNNMNSGRKQIIGFAKFHSRSEALEARDTLSGRKVDAEKGSVLKAEMAKKNLHTKRGLSSEQQKQQQQQQHAGVVVPTHTPAIVAAAAAAAAAASVGGGNNNNNNGGTGAGMGGGGMGGNNNNGGGIVIPPPPPSQQQQQQQQPSSGVVPVPTQSYPQPQQKRYPTTPYEAFYSVPLPVTSPEHHPLDFGFPDNPQQQHQRPSSTDRAASMGDIYSLTNNTTNGNNNNGNTNGNHINGNGNGRPSFFNHRYSLFDMDTTATSPPLPPLHIGNNGNNIMVENIMCQSISSSQQHSLVTSPTTAPAPLSSVLEEVYQQQPSPPLPQPSLSASSTSHHFHSHHPNYHPNYHHHPSDLSAALNARLNGLSINTTSPVVSNGGLPSPPGVTSPTHYRSLFGTMGTTTTANTINNNSNISHCVNGINGNGGGPISTLSTTTTISSSMDQNNPPCNTLYVGNLPPNTNEEELRMMFAKCIGFKRLSFKSKANNGPMCFVEFEDVACATQALHELYGNPLSNSVKGGIRLSFSKNPLGVRQPSFPGMYRRESLSMFDV</sequence>
<gene>
    <name evidence="5" type="ORF">BDA99DRAFT_534409</name>
</gene>
<organism evidence="5 6">
    <name type="scientific">Phascolomyces articulosus</name>
    <dbReference type="NCBI Taxonomy" id="60185"/>
    <lineage>
        <taxon>Eukaryota</taxon>
        <taxon>Fungi</taxon>
        <taxon>Fungi incertae sedis</taxon>
        <taxon>Mucoromycota</taxon>
        <taxon>Mucoromycotina</taxon>
        <taxon>Mucoromycetes</taxon>
        <taxon>Mucorales</taxon>
        <taxon>Lichtheimiaceae</taxon>
        <taxon>Phascolomyces</taxon>
    </lineage>
</organism>
<evidence type="ECO:0000256" key="2">
    <source>
        <dbReference type="PROSITE-ProRule" id="PRU00176"/>
    </source>
</evidence>
<dbReference type="Gene3D" id="3.30.70.330">
    <property type="match status" value="2"/>
</dbReference>
<dbReference type="CDD" id="cd12245">
    <property type="entry name" value="RRM_scw1_like"/>
    <property type="match status" value="1"/>
</dbReference>
<feature type="region of interest" description="Disordered" evidence="3">
    <location>
        <begin position="123"/>
        <end position="151"/>
    </location>
</feature>
<feature type="region of interest" description="Disordered" evidence="3">
    <location>
        <begin position="1"/>
        <end position="65"/>
    </location>
</feature>
<feature type="compositionally biased region" description="Low complexity" evidence="3">
    <location>
        <begin position="280"/>
        <end position="299"/>
    </location>
</feature>
<feature type="compositionally biased region" description="Gly residues" evidence="3">
    <location>
        <begin position="253"/>
        <end position="271"/>
    </location>
</feature>
<evidence type="ECO:0000256" key="1">
    <source>
        <dbReference type="ARBA" id="ARBA00022884"/>
    </source>
</evidence>
<dbReference type="Pfam" id="PF00076">
    <property type="entry name" value="RRM_1"/>
    <property type="match status" value="1"/>
</dbReference>
<dbReference type="AlphaFoldDB" id="A0AAD5K7E2"/>
<reference evidence="5" key="2">
    <citation type="submission" date="2023-02" db="EMBL/GenBank/DDBJ databases">
        <authorList>
            <consortium name="DOE Joint Genome Institute"/>
            <person name="Mondo S.J."/>
            <person name="Chang Y."/>
            <person name="Wang Y."/>
            <person name="Ahrendt S."/>
            <person name="Andreopoulos W."/>
            <person name="Barry K."/>
            <person name="Beard J."/>
            <person name="Benny G.L."/>
            <person name="Blankenship S."/>
            <person name="Bonito G."/>
            <person name="Cuomo C."/>
            <person name="Desiro A."/>
            <person name="Gervers K.A."/>
            <person name="Hundley H."/>
            <person name="Kuo A."/>
            <person name="LaButti K."/>
            <person name="Lang B.F."/>
            <person name="Lipzen A."/>
            <person name="O'Donnell K."/>
            <person name="Pangilinan J."/>
            <person name="Reynolds N."/>
            <person name="Sandor L."/>
            <person name="Smith M.W."/>
            <person name="Tsang A."/>
            <person name="Grigoriev I.V."/>
            <person name="Stajich J.E."/>
            <person name="Spatafora J.W."/>
        </authorList>
    </citation>
    <scope>NUCLEOTIDE SEQUENCE</scope>
    <source>
        <strain evidence="5">RSA 2281</strain>
    </source>
</reference>
<dbReference type="EMBL" id="JAIXMP010000006">
    <property type="protein sequence ID" value="KAI9271937.1"/>
    <property type="molecule type" value="Genomic_DNA"/>
</dbReference>
<dbReference type="PROSITE" id="PS50102">
    <property type="entry name" value="RRM"/>
    <property type="match status" value="2"/>
</dbReference>
<feature type="compositionally biased region" description="Basic residues" evidence="3">
    <location>
        <begin position="478"/>
        <end position="493"/>
    </location>
</feature>
<feature type="compositionally biased region" description="Low complexity" evidence="3">
    <location>
        <begin position="26"/>
        <end position="65"/>
    </location>
</feature>
<evidence type="ECO:0000313" key="5">
    <source>
        <dbReference type="EMBL" id="KAI9271937.1"/>
    </source>
</evidence>
<feature type="region of interest" description="Disordered" evidence="3">
    <location>
        <begin position="458"/>
        <end position="496"/>
    </location>
</feature>
<accession>A0AAD5K7E2</accession>
<proteinExistence type="predicted"/>
<dbReference type="GO" id="GO:0003723">
    <property type="term" value="F:RNA binding"/>
    <property type="evidence" value="ECO:0007669"/>
    <property type="project" value="UniProtKB-UniRule"/>
</dbReference>
<dbReference type="SMART" id="SM00360">
    <property type="entry name" value="RRM"/>
    <property type="match status" value="2"/>
</dbReference>
<dbReference type="InterPro" id="IPR000504">
    <property type="entry name" value="RRM_dom"/>
</dbReference>
<feature type="region of interest" description="Disordered" evidence="3">
    <location>
        <begin position="253"/>
        <end position="308"/>
    </location>
</feature>
<dbReference type="PANTHER" id="PTHR10501">
    <property type="entry name" value="U1 SMALL NUCLEAR RIBONUCLEOPROTEIN A/U2 SMALL NUCLEAR RIBONUCLEOPROTEIN B"/>
    <property type="match status" value="1"/>
</dbReference>
<dbReference type="InterPro" id="IPR012677">
    <property type="entry name" value="Nucleotide-bd_a/b_plait_sf"/>
</dbReference>
<dbReference type="Proteomes" id="UP001209540">
    <property type="component" value="Unassembled WGS sequence"/>
</dbReference>
<dbReference type="SUPFAM" id="SSF54928">
    <property type="entry name" value="RNA-binding domain, RBD"/>
    <property type="match status" value="2"/>
</dbReference>
<feature type="compositionally biased region" description="Low complexity" evidence="3">
    <location>
        <begin position="130"/>
        <end position="147"/>
    </location>
</feature>
<name>A0AAD5K7E2_9FUNG</name>
<protein>
    <recommendedName>
        <fullName evidence="4">RRM domain-containing protein</fullName>
    </recommendedName>
</protein>
<reference evidence="5" key="1">
    <citation type="journal article" date="2022" name="IScience">
        <title>Evolution of zygomycete secretomes and the origins of terrestrial fungal ecologies.</title>
        <authorList>
            <person name="Chang Y."/>
            <person name="Wang Y."/>
            <person name="Mondo S."/>
            <person name="Ahrendt S."/>
            <person name="Andreopoulos W."/>
            <person name="Barry K."/>
            <person name="Beard J."/>
            <person name="Benny G.L."/>
            <person name="Blankenship S."/>
            <person name="Bonito G."/>
            <person name="Cuomo C."/>
            <person name="Desiro A."/>
            <person name="Gervers K.A."/>
            <person name="Hundley H."/>
            <person name="Kuo A."/>
            <person name="LaButti K."/>
            <person name="Lang B.F."/>
            <person name="Lipzen A."/>
            <person name="O'Donnell K."/>
            <person name="Pangilinan J."/>
            <person name="Reynolds N."/>
            <person name="Sandor L."/>
            <person name="Smith M.E."/>
            <person name="Tsang A."/>
            <person name="Grigoriev I.V."/>
            <person name="Stajich J.E."/>
            <person name="Spatafora J.W."/>
        </authorList>
    </citation>
    <scope>NUCLEOTIDE SEQUENCE</scope>
    <source>
        <strain evidence="5">RSA 2281</strain>
    </source>
</reference>
<comment type="caution">
    <text evidence="5">The sequence shown here is derived from an EMBL/GenBank/DDBJ whole genome shotgun (WGS) entry which is preliminary data.</text>
</comment>